<dbReference type="CDD" id="cd11586">
    <property type="entry name" value="VbhA_like"/>
    <property type="match status" value="1"/>
</dbReference>
<dbReference type="InterPro" id="IPR033788">
    <property type="entry name" value="VbhA-like"/>
</dbReference>
<comment type="caution">
    <text evidence="2">The sequence shown here is derived from an EMBL/GenBank/DDBJ whole genome shotgun (WGS) entry which is preliminary data.</text>
</comment>
<protein>
    <submittedName>
        <fullName evidence="2">Antitoxin VbhA family protein</fullName>
    </submittedName>
</protein>
<evidence type="ECO:0000313" key="3">
    <source>
        <dbReference type="Proteomes" id="UP001500383"/>
    </source>
</evidence>
<feature type="domain" description="Antitoxin VbhA" evidence="1">
    <location>
        <begin position="19"/>
        <end position="65"/>
    </location>
</feature>
<proteinExistence type="predicted"/>
<dbReference type="Gene3D" id="1.10.8.1050">
    <property type="entry name" value="Antitoxin VbhA-like"/>
    <property type="match status" value="1"/>
</dbReference>
<dbReference type="InterPro" id="IPR041535">
    <property type="entry name" value="VbhA"/>
</dbReference>
<organism evidence="2 3">
    <name type="scientific">Dietzia cercidiphylli</name>
    <dbReference type="NCBI Taxonomy" id="498199"/>
    <lineage>
        <taxon>Bacteria</taxon>
        <taxon>Bacillati</taxon>
        <taxon>Actinomycetota</taxon>
        <taxon>Actinomycetes</taxon>
        <taxon>Mycobacteriales</taxon>
        <taxon>Dietziaceae</taxon>
        <taxon>Dietzia</taxon>
    </lineage>
</organism>
<evidence type="ECO:0000313" key="2">
    <source>
        <dbReference type="EMBL" id="GAA1713756.1"/>
    </source>
</evidence>
<accession>A0ABP4UX56</accession>
<dbReference type="Proteomes" id="UP001500383">
    <property type="component" value="Unassembled WGS sequence"/>
</dbReference>
<reference evidence="3" key="1">
    <citation type="journal article" date="2019" name="Int. J. Syst. Evol. Microbiol.">
        <title>The Global Catalogue of Microorganisms (GCM) 10K type strain sequencing project: providing services to taxonomists for standard genome sequencing and annotation.</title>
        <authorList>
            <consortium name="The Broad Institute Genomics Platform"/>
            <consortium name="The Broad Institute Genome Sequencing Center for Infectious Disease"/>
            <person name="Wu L."/>
            <person name="Ma J."/>
        </authorList>
    </citation>
    <scope>NUCLEOTIDE SEQUENCE [LARGE SCALE GENOMIC DNA]</scope>
    <source>
        <strain evidence="3">JCM 16002</strain>
    </source>
</reference>
<keyword evidence="3" id="KW-1185">Reference proteome</keyword>
<name>A0ABP4UX56_9ACTN</name>
<dbReference type="InterPro" id="IPR043038">
    <property type="entry name" value="VbhA_sf"/>
</dbReference>
<sequence>MLGFMDGDGATKAERTQRRVRAIRSIRRSSELEGASSTGATRADQLAYARGTISAAELGDRVRRRYNVG</sequence>
<gene>
    <name evidence="2" type="ORF">GCM10009831_24280</name>
</gene>
<evidence type="ECO:0000259" key="1">
    <source>
        <dbReference type="Pfam" id="PF18495"/>
    </source>
</evidence>
<dbReference type="EMBL" id="BAAAQG010000011">
    <property type="protein sequence ID" value="GAA1713756.1"/>
    <property type="molecule type" value="Genomic_DNA"/>
</dbReference>
<dbReference type="Pfam" id="PF18495">
    <property type="entry name" value="VbhA"/>
    <property type="match status" value="1"/>
</dbReference>